<reference evidence="1" key="2">
    <citation type="journal article" date="2015" name="Data Brief">
        <title>Shoot transcriptome of the giant reed, Arundo donax.</title>
        <authorList>
            <person name="Barrero R.A."/>
            <person name="Guerrero F.D."/>
            <person name="Moolhuijzen P."/>
            <person name="Goolsby J.A."/>
            <person name="Tidwell J."/>
            <person name="Bellgard S.E."/>
            <person name="Bellgard M.I."/>
        </authorList>
    </citation>
    <scope>NUCLEOTIDE SEQUENCE</scope>
    <source>
        <tissue evidence="1">Shoot tissue taken approximately 20 cm above the soil surface</tissue>
    </source>
</reference>
<name>A0A0A9FKI7_ARUDO</name>
<evidence type="ECO:0000313" key="1">
    <source>
        <dbReference type="EMBL" id="JAE12862.1"/>
    </source>
</evidence>
<dbReference type="AlphaFoldDB" id="A0A0A9FKI7"/>
<sequence>MSRALLAHVLHHPPLLAARSGAGARGRALPSRLRAPRRLSCSAAESAAGATEEAPAPLARKLLYHMTHHSYLMQQEALLQYIWHVALTAPRLLFCTISCSCSC</sequence>
<proteinExistence type="predicted"/>
<accession>A0A0A9FKI7</accession>
<organism evidence="1">
    <name type="scientific">Arundo donax</name>
    <name type="common">Giant reed</name>
    <name type="synonym">Donax arundinaceus</name>
    <dbReference type="NCBI Taxonomy" id="35708"/>
    <lineage>
        <taxon>Eukaryota</taxon>
        <taxon>Viridiplantae</taxon>
        <taxon>Streptophyta</taxon>
        <taxon>Embryophyta</taxon>
        <taxon>Tracheophyta</taxon>
        <taxon>Spermatophyta</taxon>
        <taxon>Magnoliopsida</taxon>
        <taxon>Liliopsida</taxon>
        <taxon>Poales</taxon>
        <taxon>Poaceae</taxon>
        <taxon>PACMAD clade</taxon>
        <taxon>Arundinoideae</taxon>
        <taxon>Arundineae</taxon>
        <taxon>Arundo</taxon>
    </lineage>
</organism>
<protein>
    <submittedName>
        <fullName evidence="1">Pco069460</fullName>
    </submittedName>
</protein>
<dbReference type="EMBL" id="GBRH01185034">
    <property type="protein sequence ID" value="JAE12862.1"/>
    <property type="molecule type" value="Transcribed_RNA"/>
</dbReference>
<reference evidence="1" key="1">
    <citation type="submission" date="2014-09" db="EMBL/GenBank/DDBJ databases">
        <authorList>
            <person name="Magalhaes I.L.F."/>
            <person name="Oliveira U."/>
            <person name="Santos F.R."/>
            <person name="Vidigal T.H.D.A."/>
            <person name="Brescovit A.D."/>
            <person name="Santos A.J."/>
        </authorList>
    </citation>
    <scope>NUCLEOTIDE SEQUENCE</scope>
    <source>
        <tissue evidence="1">Shoot tissue taken approximately 20 cm above the soil surface</tissue>
    </source>
</reference>